<evidence type="ECO:0000256" key="1">
    <source>
        <dbReference type="SAM" id="MobiDB-lite"/>
    </source>
</evidence>
<feature type="compositionally biased region" description="Pro residues" evidence="1">
    <location>
        <begin position="143"/>
        <end position="152"/>
    </location>
</feature>
<feature type="region of interest" description="Disordered" evidence="1">
    <location>
        <begin position="128"/>
        <end position="152"/>
    </location>
</feature>
<keyword evidence="3" id="KW-1185">Reference proteome</keyword>
<organism evidence="2 3">
    <name type="scientific">Araneus ventricosus</name>
    <name type="common">Orbweaver spider</name>
    <name type="synonym">Epeira ventricosa</name>
    <dbReference type="NCBI Taxonomy" id="182803"/>
    <lineage>
        <taxon>Eukaryota</taxon>
        <taxon>Metazoa</taxon>
        <taxon>Ecdysozoa</taxon>
        <taxon>Arthropoda</taxon>
        <taxon>Chelicerata</taxon>
        <taxon>Arachnida</taxon>
        <taxon>Araneae</taxon>
        <taxon>Araneomorphae</taxon>
        <taxon>Entelegynae</taxon>
        <taxon>Araneoidea</taxon>
        <taxon>Araneidae</taxon>
        <taxon>Araneus</taxon>
    </lineage>
</organism>
<evidence type="ECO:0000313" key="3">
    <source>
        <dbReference type="Proteomes" id="UP000499080"/>
    </source>
</evidence>
<reference evidence="2 3" key="1">
    <citation type="journal article" date="2019" name="Sci. Rep.">
        <title>Orb-weaving spider Araneus ventricosus genome elucidates the spidroin gene catalogue.</title>
        <authorList>
            <person name="Kono N."/>
            <person name="Nakamura H."/>
            <person name="Ohtoshi R."/>
            <person name="Moran D.A.P."/>
            <person name="Shinohara A."/>
            <person name="Yoshida Y."/>
            <person name="Fujiwara M."/>
            <person name="Mori M."/>
            <person name="Tomita M."/>
            <person name="Arakawa K."/>
        </authorList>
    </citation>
    <scope>NUCLEOTIDE SEQUENCE [LARGE SCALE GENOMIC DNA]</scope>
</reference>
<dbReference type="AlphaFoldDB" id="A0A4Y2AVG7"/>
<proteinExistence type="predicted"/>
<gene>
    <name evidence="2" type="ORF">AVEN_100901_1</name>
</gene>
<protein>
    <submittedName>
        <fullName evidence="2">Uncharacterized protein</fullName>
    </submittedName>
</protein>
<comment type="caution">
    <text evidence="2">The sequence shown here is derived from an EMBL/GenBank/DDBJ whole genome shotgun (WGS) entry which is preliminary data.</text>
</comment>
<name>A0A4Y2AVG7_ARAVE</name>
<sequence>MQRQDRRLVHSGMLVADSQLRDPISANIYLLREALCPLNPSGDNVLWLVWWENVERRRFAPSLNCMRKDRKLALPYAGHSRALNSTPFPFLAHPFRQIIHNRCTQIHPLSVTPTPYWRQRWPSGKVSALEPEVPGSKPHSPEDPPCIGPVSC</sequence>
<evidence type="ECO:0000313" key="2">
    <source>
        <dbReference type="EMBL" id="GBL84041.1"/>
    </source>
</evidence>
<accession>A0A4Y2AVG7</accession>
<dbReference type="Proteomes" id="UP000499080">
    <property type="component" value="Unassembled WGS sequence"/>
</dbReference>
<dbReference type="EMBL" id="BGPR01000035">
    <property type="protein sequence ID" value="GBL84041.1"/>
    <property type="molecule type" value="Genomic_DNA"/>
</dbReference>